<evidence type="ECO:0000256" key="8">
    <source>
        <dbReference type="ARBA" id="ARBA00023002"/>
    </source>
</evidence>
<keyword evidence="11 12" id="KW-0472">Membrane</keyword>
<keyword evidence="4" id="KW-0349">Heme</keyword>
<evidence type="ECO:0000256" key="5">
    <source>
        <dbReference type="ARBA" id="ARBA00022692"/>
    </source>
</evidence>
<evidence type="ECO:0000256" key="6">
    <source>
        <dbReference type="ARBA" id="ARBA00022723"/>
    </source>
</evidence>
<keyword evidence="10" id="KW-0503">Monooxygenase</keyword>
<proteinExistence type="inferred from homology"/>
<keyword evidence="6" id="KW-0479">Metal-binding</keyword>
<dbReference type="PANTHER" id="PTHR46300">
    <property type="entry name" value="P450, PUTATIVE (EUROFUNG)-RELATED-RELATED"/>
    <property type="match status" value="1"/>
</dbReference>
<organism evidence="13 14">
    <name type="scientific">Pterulicium gracile</name>
    <dbReference type="NCBI Taxonomy" id="1884261"/>
    <lineage>
        <taxon>Eukaryota</taxon>
        <taxon>Fungi</taxon>
        <taxon>Dikarya</taxon>
        <taxon>Basidiomycota</taxon>
        <taxon>Agaricomycotina</taxon>
        <taxon>Agaricomycetes</taxon>
        <taxon>Agaricomycetidae</taxon>
        <taxon>Agaricales</taxon>
        <taxon>Pleurotineae</taxon>
        <taxon>Pterulaceae</taxon>
        <taxon>Pterulicium</taxon>
    </lineage>
</organism>
<gene>
    <name evidence="13" type="ORF">BDV98DRAFT_573998</name>
</gene>
<dbReference type="GO" id="GO:0004497">
    <property type="term" value="F:monooxygenase activity"/>
    <property type="evidence" value="ECO:0007669"/>
    <property type="project" value="UniProtKB-KW"/>
</dbReference>
<keyword evidence="8" id="KW-0560">Oxidoreductase</keyword>
<dbReference type="GO" id="GO:0005506">
    <property type="term" value="F:iron ion binding"/>
    <property type="evidence" value="ECO:0007669"/>
    <property type="project" value="InterPro"/>
</dbReference>
<evidence type="ECO:0000256" key="7">
    <source>
        <dbReference type="ARBA" id="ARBA00022989"/>
    </source>
</evidence>
<sequence length="165" mass="18106">MRDELYAWTDAEMRAGTADPNCFVAQCKDLLLQNSTMDAESAEEITINNASFFYAGGAGTTMTAVSTFILAMIVHPDVQRKAQAEFASFLREDRLPNLDDKEHLLHISCMVSGVFRRVPPLPTGVAHTCMKDNEYEGYNIPAGATVYGNACVIVEGLPSLKLVRI</sequence>
<evidence type="ECO:0000313" key="14">
    <source>
        <dbReference type="Proteomes" id="UP000305067"/>
    </source>
</evidence>
<dbReference type="PANTHER" id="PTHR46300:SF2">
    <property type="entry name" value="CYTOCHROME P450 MONOOXYGENASE ALNH-RELATED"/>
    <property type="match status" value="1"/>
</dbReference>
<evidence type="ECO:0000256" key="10">
    <source>
        <dbReference type="ARBA" id="ARBA00023033"/>
    </source>
</evidence>
<evidence type="ECO:0000256" key="12">
    <source>
        <dbReference type="SAM" id="Phobius"/>
    </source>
</evidence>
<protein>
    <submittedName>
        <fullName evidence="13">Cytochrome P450</fullName>
    </submittedName>
</protein>
<comment type="subcellular location">
    <subcellularLocation>
        <location evidence="2">Membrane</location>
        <topology evidence="2">Single-pass membrane protein</topology>
    </subcellularLocation>
</comment>
<evidence type="ECO:0000256" key="4">
    <source>
        <dbReference type="ARBA" id="ARBA00022617"/>
    </source>
</evidence>
<dbReference type="AlphaFoldDB" id="A0A5C3Q6B7"/>
<evidence type="ECO:0000256" key="9">
    <source>
        <dbReference type="ARBA" id="ARBA00023004"/>
    </source>
</evidence>
<dbReference type="Gene3D" id="1.10.630.10">
    <property type="entry name" value="Cytochrome P450"/>
    <property type="match status" value="1"/>
</dbReference>
<keyword evidence="7 12" id="KW-1133">Transmembrane helix</keyword>
<accession>A0A5C3Q6B7</accession>
<keyword evidence="14" id="KW-1185">Reference proteome</keyword>
<comment type="cofactor">
    <cofactor evidence="1">
        <name>heme</name>
        <dbReference type="ChEBI" id="CHEBI:30413"/>
    </cofactor>
</comment>
<dbReference type="OrthoDB" id="2789670at2759"/>
<comment type="similarity">
    <text evidence="3">Belongs to the cytochrome P450 family.</text>
</comment>
<dbReference type="EMBL" id="ML178845">
    <property type="protein sequence ID" value="TFK97664.1"/>
    <property type="molecule type" value="Genomic_DNA"/>
</dbReference>
<dbReference type="SUPFAM" id="SSF48264">
    <property type="entry name" value="Cytochrome P450"/>
    <property type="match status" value="1"/>
</dbReference>
<dbReference type="GO" id="GO:0016020">
    <property type="term" value="C:membrane"/>
    <property type="evidence" value="ECO:0007669"/>
    <property type="project" value="UniProtKB-SubCell"/>
</dbReference>
<name>A0A5C3Q6B7_9AGAR</name>
<evidence type="ECO:0000313" key="13">
    <source>
        <dbReference type="EMBL" id="TFK97664.1"/>
    </source>
</evidence>
<dbReference type="GO" id="GO:0020037">
    <property type="term" value="F:heme binding"/>
    <property type="evidence" value="ECO:0007669"/>
    <property type="project" value="InterPro"/>
</dbReference>
<evidence type="ECO:0000256" key="2">
    <source>
        <dbReference type="ARBA" id="ARBA00004167"/>
    </source>
</evidence>
<keyword evidence="5 12" id="KW-0812">Transmembrane</keyword>
<dbReference type="Proteomes" id="UP000305067">
    <property type="component" value="Unassembled WGS sequence"/>
</dbReference>
<dbReference type="InterPro" id="IPR050364">
    <property type="entry name" value="Cytochrome_P450_fung"/>
</dbReference>
<dbReference type="InterPro" id="IPR001128">
    <property type="entry name" value="Cyt_P450"/>
</dbReference>
<feature type="transmembrane region" description="Helical" evidence="12">
    <location>
        <begin position="52"/>
        <end position="74"/>
    </location>
</feature>
<dbReference type="STRING" id="1884261.A0A5C3Q6B7"/>
<evidence type="ECO:0000256" key="11">
    <source>
        <dbReference type="ARBA" id="ARBA00023136"/>
    </source>
</evidence>
<keyword evidence="9" id="KW-0408">Iron</keyword>
<evidence type="ECO:0000256" key="3">
    <source>
        <dbReference type="ARBA" id="ARBA00010617"/>
    </source>
</evidence>
<evidence type="ECO:0000256" key="1">
    <source>
        <dbReference type="ARBA" id="ARBA00001971"/>
    </source>
</evidence>
<dbReference type="Pfam" id="PF00067">
    <property type="entry name" value="p450"/>
    <property type="match status" value="1"/>
</dbReference>
<dbReference type="GO" id="GO:0016705">
    <property type="term" value="F:oxidoreductase activity, acting on paired donors, with incorporation or reduction of molecular oxygen"/>
    <property type="evidence" value="ECO:0007669"/>
    <property type="project" value="InterPro"/>
</dbReference>
<reference evidence="13 14" key="1">
    <citation type="journal article" date="2019" name="Nat. Ecol. Evol.">
        <title>Megaphylogeny resolves global patterns of mushroom evolution.</title>
        <authorList>
            <person name="Varga T."/>
            <person name="Krizsan K."/>
            <person name="Foldi C."/>
            <person name="Dima B."/>
            <person name="Sanchez-Garcia M."/>
            <person name="Sanchez-Ramirez S."/>
            <person name="Szollosi G.J."/>
            <person name="Szarkandi J.G."/>
            <person name="Papp V."/>
            <person name="Albert L."/>
            <person name="Andreopoulos W."/>
            <person name="Angelini C."/>
            <person name="Antonin V."/>
            <person name="Barry K.W."/>
            <person name="Bougher N.L."/>
            <person name="Buchanan P."/>
            <person name="Buyck B."/>
            <person name="Bense V."/>
            <person name="Catcheside P."/>
            <person name="Chovatia M."/>
            <person name="Cooper J."/>
            <person name="Damon W."/>
            <person name="Desjardin D."/>
            <person name="Finy P."/>
            <person name="Geml J."/>
            <person name="Haridas S."/>
            <person name="Hughes K."/>
            <person name="Justo A."/>
            <person name="Karasinski D."/>
            <person name="Kautmanova I."/>
            <person name="Kiss B."/>
            <person name="Kocsube S."/>
            <person name="Kotiranta H."/>
            <person name="LaButti K.M."/>
            <person name="Lechner B.E."/>
            <person name="Liimatainen K."/>
            <person name="Lipzen A."/>
            <person name="Lukacs Z."/>
            <person name="Mihaltcheva S."/>
            <person name="Morgado L.N."/>
            <person name="Niskanen T."/>
            <person name="Noordeloos M.E."/>
            <person name="Ohm R.A."/>
            <person name="Ortiz-Santana B."/>
            <person name="Ovrebo C."/>
            <person name="Racz N."/>
            <person name="Riley R."/>
            <person name="Savchenko A."/>
            <person name="Shiryaev A."/>
            <person name="Soop K."/>
            <person name="Spirin V."/>
            <person name="Szebenyi C."/>
            <person name="Tomsovsky M."/>
            <person name="Tulloss R.E."/>
            <person name="Uehling J."/>
            <person name="Grigoriev I.V."/>
            <person name="Vagvolgyi C."/>
            <person name="Papp T."/>
            <person name="Martin F.M."/>
            <person name="Miettinen O."/>
            <person name="Hibbett D.S."/>
            <person name="Nagy L.G."/>
        </authorList>
    </citation>
    <scope>NUCLEOTIDE SEQUENCE [LARGE SCALE GENOMIC DNA]</scope>
    <source>
        <strain evidence="13 14">CBS 309.79</strain>
    </source>
</reference>
<dbReference type="InterPro" id="IPR036396">
    <property type="entry name" value="Cyt_P450_sf"/>
</dbReference>